<evidence type="ECO:0000256" key="1">
    <source>
        <dbReference type="SAM" id="MobiDB-lite"/>
    </source>
</evidence>
<organism evidence="2 3">
    <name type="scientific">Sistotremastrum suecicum HHB10207 ss-3</name>
    <dbReference type="NCBI Taxonomy" id="1314776"/>
    <lineage>
        <taxon>Eukaryota</taxon>
        <taxon>Fungi</taxon>
        <taxon>Dikarya</taxon>
        <taxon>Basidiomycota</taxon>
        <taxon>Agaricomycotina</taxon>
        <taxon>Agaricomycetes</taxon>
        <taxon>Sistotremastrales</taxon>
        <taxon>Sistotremastraceae</taxon>
        <taxon>Sistotremastrum</taxon>
    </lineage>
</organism>
<dbReference type="PANTHER" id="PTHR10933">
    <property type="entry name" value="IMMUNOGLOBULIN-BINDING PROTEIN 1"/>
    <property type="match status" value="1"/>
</dbReference>
<feature type="region of interest" description="Disordered" evidence="1">
    <location>
        <begin position="323"/>
        <end position="386"/>
    </location>
</feature>
<dbReference type="EMBL" id="KV428042">
    <property type="protein sequence ID" value="KZT39743.1"/>
    <property type="molecule type" value="Genomic_DNA"/>
</dbReference>
<proteinExistence type="predicted"/>
<dbReference type="OrthoDB" id="10261753at2759"/>
<dbReference type="GO" id="GO:0035303">
    <property type="term" value="P:regulation of dephosphorylation"/>
    <property type="evidence" value="ECO:0007669"/>
    <property type="project" value="TreeGrafter"/>
</dbReference>
<gene>
    <name evidence="2" type="ORF">SISSUDRAFT_1045255</name>
</gene>
<dbReference type="InterPro" id="IPR038511">
    <property type="entry name" value="TAP42/TAP46-like_sf"/>
</dbReference>
<dbReference type="InterPro" id="IPR007304">
    <property type="entry name" value="TAP46-like"/>
</dbReference>
<evidence type="ECO:0000313" key="2">
    <source>
        <dbReference type="EMBL" id="KZT39743.1"/>
    </source>
</evidence>
<reference evidence="2 3" key="1">
    <citation type="journal article" date="2016" name="Mol. Biol. Evol.">
        <title>Comparative Genomics of Early-Diverging Mushroom-Forming Fungi Provides Insights into the Origins of Lignocellulose Decay Capabilities.</title>
        <authorList>
            <person name="Nagy L.G."/>
            <person name="Riley R."/>
            <person name="Tritt A."/>
            <person name="Adam C."/>
            <person name="Daum C."/>
            <person name="Floudas D."/>
            <person name="Sun H."/>
            <person name="Yadav J.S."/>
            <person name="Pangilinan J."/>
            <person name="Larsson K.H."/>
            <person name="Matsuura K."/>
            <person name="Barry K."/>
            <person name="Labutti K."/>
            <person name="Kuo R."/>
            <person name="Ohm R.A."/>
            <person name="Bhattacharya S.S."/>
            <person name="Shirouzu T."/>
            <person name="Yoshinaga Y."/>
            <person name="Martin F.M."/>
            <person name="Grigoriev I.V."/>
            <person name="Hibbett D.S."/>
        </authorList>
    </citation>
    <scope>NUCLEOTIDE SEQUENCE [LARGE SCALE GENOMIC DNA]</scope>
    <source>
        <strain evidence="2 3">HHB10207 ss-3</strain>
    </source>
</reference>
<dbReference type="Proteomes" id="UP000076798">
    <property type="component" value="Unassembled WGS sequence"/>
</dbReference>
<evidence type="ECO:0000313" key="3">
    <source>
        <dbReference type="Proteomes" id="UP000076798"/>
    </source>
</evidence>
<keyword evidence="3" id="KW-1185">Reference proteome</keyword>
<evidence type="ECO:0008006" key="4">
    <source>
        <dbReference type="Google" id="ProtNLM"/>
    </source>
</evidence>
<feature type="non-terminal residue" evidence="2">
    <location>
        <position position="1"/>
    </location>
</feature>
<accession>A0A166EMC7</accession>
<dbReference type="STRING" id="1314776.A0A166EMC7"/>
<name>A0A166EMC7_9AGAM</name>
<dbReference type="GO" id="GO:0009966">
    <property type="term" value="P:regulation of signal transduction"/>
    <property type="evidence" value="ECO:0007669"/>
    <property type="project" value="InterPro"/>
</dbReference>
<dbReference type="PANTHER" id="PTHR10933:SF9">
    <property type="entry name" value="IMMUNOGLOBULIN-BINDING PROTEIN 1"/>
    <property type="match status" value="1"/>
</dbReference>
<dbReference type="GO" id="GO:0051721">
    <property type="term" value="F:protein phosphatase 2A binding"/>
    <property type="evidence" value="ECO:0007669"/>
    <property type="project" value="TreeGrafter"/>
</dbReference>
<dbReference type="AlphaFoldDB" id="A0A166EMC7"/>
<dbReference type="GO" id="GO:0005829">
    <property type="term" value="C:cytosol"/>
    <property type="evidence" value="ECO:0007669"/>
    <property type="project" value="TreeGrafter"/>
</dbReference>
<feature type="compositionally biased region" description="Basic and acidic residues" evidence="1">
    <location>
        <begin position="354"/>
        <end position="379"/>
    </location>
</feature>
<dbReference type="Gene3D" id="1.25.40.540">
    <property type="entry name" value="TAP42-like family"/>
    <property type="match status" value="1"/>
</dbReference>
<dbReference type="Pfam" id="PF04177">
    <property type="entry name" value="TAP42"/>
    <property type="match status" value="1"/>
</dbReference>
<protein>
    <recommendedName>
        <fullName evidence="4">TAP42-like protein</fullName>
    </recommendedName>
</protein>
<feature type="region of interest" description="Disordered" evidence="1">
    <location>
        <begin position="233"/>
        <end position="278"/>
    </location>
</feature>
<sequence>MSDPTHDLPLPVLFQRALKLISDASDLPTVDDATQALVQSALVDLKVISSRVNALALFSDNEALEDLATRDLVYLLVSYVYCEVAGKIKVDGADARMLILDESRRHLNAFLSRLTQYGIVTQQDVKLAKASSDIADPAKRREHKINQYKAEKELRNRVKVVCERRKASTTGDELRNDFDLIRSLVAATPSNSNDDDDEDDESLRTTTISLLRLIYAQAASQLQSLEQERALLASAPPPPSPNSAAPNTSTDDEWRLDGPPNRGLPTSGPLLDSSGRPLRPFTILGSSAASERLRLQGQVFRPDHRLPTMSIDEYLEEEKRRGNIISGGGPQSEAALTTSEQLALDAEMDGTLEGEEKSEEKRLEDERWARYTDTHRKGEGNTMNRG</sequence>